<evidence type="ECO:0000256" key="3">
    <source>
        <dbReference type="ARBA" id="ARBA00022989"/>
    </source>
</evidence>
<evidence type="ECO:0000256" key="5">
    <source>
        <dbReference type="SAM" id="MobiDB-lite"/>
    </source>
</evidence>
<evidence type="ECO:0000256" key="2">
    <source>
        <dbReference type="ARBA" id="ARBA00022692"/>
    </source>
</evidence>
<keyword evidence="4" id="KW-0472">Membrane</keyword>
<dbReference type="EMBL" id="JABTTQ020000013">
    <property type="protein sequence ID" value="KAK6142649.1"/>
    <property type="molecule type" value="Genomic_DNA"/>
</dbReference>
<dbReference type="InterPro" id="IPR004864">
    <property type="entry name" value="LEA_2"/>
</dbReference>
<feature type="region of interest" description="Disordered" evidence="5">
    <location>
        <begin position="1"/>
        <end position="38"/>
    </location>
</feature>
<dbReference type="InterPro" id="IPR044839">
    <property type="entry name" value="NDR1-like"/>
</dbReference>
<feature type="domain" description="Late embryogenesis abundant protein LEA-2 subgroup" evidence="6">
    <location>
        <begin position="52"/>
        <end position="153"/>
    </location>
</feature>
<evidence type="ECO:0000313" key="8">
    <source>
        <dbReference type="Proteomes" id="UP001318860"/>
    </source>
</evidence>
<gene>
    <name evidence="7" type="ORF">DH2020_022997</name>
</gene>
<accession>A0ABR0W8J4</accession>
<dbReference type="Pfam" id="PF03168">
    <property type="entry name" value="LEA_2"/>
    <property type="match status" value="1"/>
</dbReference>
<dbReference type="Proteomes" id="UP001318860">
    <property type="component" value="Unassembled WGS sequence"/>
</dbReference>
<keyword evidence="8" id="KW-1185">Reference proteome</keyword>
<comment type="subcellular location">
    <subcellularLocation>
        <location evidence="1">Membrane</location>
        <topology evidence="1">Single-pass membrane protein</topology>
    </subcellularLocation>
</comment>
<proteinExistence type="predicted"/>
<evidence type="ECO:0000313" key="7">
    <source>
        <dbReference type="EMBL" id="KAK6142649.1"/>
    </source>
</evidence>
<evidence type="ECO:0000259" key="6">
    <source>
        <dbReference type="Pfam" id="PF03168"/>
    </source>
</evidence>
<sequence>MADQEEPRPEPTHHHPAPNKMTEDDEKKLRREEEEGAAPSARYGYPVFTVVTRNPNRRVSFSYDHFSAIVSYRNQAITPPVVLPPLFHETKSTVALSPVLGGITVPVAAEVVNQLVMEEDYNGVVGLRLVLTGRMRYKAGAIKSRRYGVYVRCDLLVGLKRGFVGQLPLLGSPACRVDV</sequence>
<reference evidence="7 8" key="1">
    <citation type="journal article" date="2021" name="Comput. Struct. Biotechnol. J.">
        <title>De novo genome assembly of the potent medicinal plant Rehmannia glutinosa using nanopore technology.</title>
        <authorList>
            <person name="Ma L."/>
            <person name="Dong C."/>
            <person name="Song C."/>
            <person name="Wang X."/>
            <person name="Zheng X."/>
            <person name="Niu Y."/>
            <person name="Chen S."/>
            <person name="Feng W."/>
        </authorList>
    </citation>
    <scope>NUCLEOTIDE SEQUENCE [LARGE SCALE GENOMIC DNA]</scope>
    <source>
        <strain evidence="7">DH-2019</strain>
    </source>
</reference>
<dbReference type="PANTHER" id="PTHR31415">
    <property type="entry name" value="OS05G0367900 PROTEIN"/>
    <property type="match status" value="1"/>
</dbReference>
<dbReference type="PANTHER" id="PTHR31415:SF9">
    <property type="entry name" value="OS05G0367900 PROTEIN"/>
    <property type="match status" value="1"/>
</dbReference>
<protein>
    <recommendedName>
        <fullName evidence="6">Late embryogenesis abundant protein LEA-2 subgroup domain-containing protein</fullName>
    </recommendedName>
</protein>
<evidence type="ECO:0000256" key="1">
    <source>
        <dbReference type="ARBA" id="ARBA00004167"/>
    </source>
</evidence>
<comment type="caution">
    <text evidence="7">The sequence shown here is derived from an EMBL/GenBank/DDBJ whole genome shotgun (WGS) entry which is preliminary data.</text>
</comment>
<feature type="compositionally biased region" description="Basic and acidic residues" evidence="5">
    <location>
        <begin position="1"/>
        <end position="13"/>
    </location>
</feature>
<organism evidence="7 8">
    <name type="scientific">Rehmannia glutinosa</name>
    <name type="common">Chinese foxglove</name>
    <dbReference type="NCBI Taxonomy" id="99300"/>
    <lineage>
        <taxon>Eukaryota</taxon>
        <taxon>Viridiplantae</taxon>
        <taxon>Streptophyta</taxon>
        <taxon>Embryophyta</taxon>
        <taxon>Tracheophyta</taxon>
        <taxon>Spermatophyta</taxon>
        <taxon>Magnoliopsida</taxon>
        <taxon>eudicotyledons</taxon>
        <taxon>Gunneridae</taxon>
        <taxon>Pentapetalae</taxon>
        <taxon>asterids</taxon>
        <taxon>lamiids</taxon>
        <taxon>Lamiales</taxon>
        <taxon>Orobanchaceae</taxon>
        <taxon>Rehmannieae</taxon>
        <taxon>Rehmannia</taxon>
    </lineage>
</organism>
<keyword evidence="2" id="KW-0812">Transmembrane</keyword>
<evidence type="ECO:0000256" key="4">
    <source>
        <dbReference type="ARBA" id="ARBA00023136"/>
    </source>
</evidence>
<name>A0ABR0W8J4_REHGL</name>
<keyword evidence="3" id="KW-1133">Transmembrane helix</keyword>
<feature type="compositionally biased region" description="Basic and acidic residues" evidence="5">
    <location>
        <begin position="21"/>
        <end position="33"/>
    </location>
</feature>